<protein>
    <submittedName>
        <fullName evidence="3">FAD dependent oxidoreductase</fullName>
    </submittedName>
</protein>
<organism evidence="3 4">
    <name type="scientific">Dickeya chrysanthemi (strain Ech1591)</name>
    <name type="common">Dickeya zeae (strain Ech1591)</name>
    <dbReference type="NCBI Taxonomy" id="561229"/>
    <lineage>
        <taxon>Bacteria</taxon>
        <taxon>Pseudomonadati</taxon>
        <taxon>Pseudomonadota</taxon>
        <taxon>Gammaproteobacteria</taxon>
        <taxon>Enterobacterales</taxon>
        <taxon>Pectobacteriaceae</taxon>
        <taxon>Dickeya</taxon>
    </lineage>
</organism>
<evidence type="ECO:0000313" key="3">
    <source>
        <dbReference type="EMBL" id="ACT07139.1"/>
    </source>
</evidence>
<evidence type="ECO:0000259" key="2">
    <source>
        <dbReference type="Pfam" id="PF01266"/>
    </source>
</evidence>
<dbReference type="KEGG" id="dze:Dd1591_2297"/>
<dbReference type="PANTHER" id="PTHR13847">
    <property type="entry name" value="SARCOSINE DEHYDROGENASE-RELATED"/>
    <property type="match status" value="1"/>
</dbReference>
<dbReference type="InterPro" id="IPR036188">
    <property type="entry name" value="FAD/NAD-bd_sf"/>
</dbReference>
<evidence type="ECO:0000256" key="1">
    <source>
        <dbReference type="ARBA" id="ARBA00023002"/>
    </source>
</evidence>
<sequence>MAKCIRTNKLNINALPLDANINGWSALLSPRVAKPSLRQTIKADWLVIGAGYAGLAFARRIAENRPHEQVVALDAVDIDDSASARNSGFAIDLPHNIGSSTAELEKAANYRRLLHAGLAQLEALIARHAIECDWNRRGKYHCIVRPELGGLLEQYAHELQALSEPYQLLQGKTLARQLGTPYYHAAIHTPNCVLLNPAALVRGLADSLPDNVTLYERSPALEIQPGRTVRVRTPYGEVQARQVMVATNGCARQLPMFSRQVVGLSTFATLTEPLTAEQQQRIGQIGEWGMTPANAIAGATLRYTRDHRFLIRQHVAYVPGYTVTTRYTAEITRRHQAIFLSRFPQLADVPVAHTWSGMISVTRNGAPGWGRYGDNLYAAVGCNGAGISKQTIAGSTLADLATGVDNPLIADMQALGKPNFIPPRPLLDIGIHGSILKERWLGRKEY</sequence>
<dbReference type="Pfam" id="PF01266">
    <property type="entry name" value="DAO"/>
    <property type="match status" value="1"/>
</dbReference>
<dbReference type="HOGENOM" id="CLU_007884_3_2_6"/>
<name>C6CJF9_DICC1</name>
<dbReference type="EMBL" id="CP001655">
    <property type="protein sequence ID" value="ACT07139.1"/>
    <property type="molecule type" value="Genomic_DNA"/>
</dbReference>
<dbReference type="Gene3D" id="3.50.50.60">
    <property type="entry name" value="FAD/NAD(P)-binding domain"/>
    <property type="match status" value="1"/>
</dbReference>
<dbReference type="STRING" id="561229.Dd1591_2297"/>
<dbReference type="InterPro" id="IPR006076">
    <property type="entry name" value="FAD-dep_OxRdtase"/>
</dbReference>
<evidence type="ECO:0000313" key="4">
    <source>
        <dbReference type="Proteomes" id="UP000002735"/>
    </source>
</evidence>
<reference evidence="3 4" key="1">
    <citation type="submission" date="2009-06" db="EMBL/GenBank/DDBJ databases">
        <title>Complete sequence of Dickeya zeae Ech1591.</title>
        <authorList>
            <consortium name="US DOE Joint Genome Institute"/>
            <person name="Lucas S."/>
            <person name="Copeland A."/>
            <person name="Lapidus A."/>
            <person name="Glavina del Rio T."/>
            <person name="Tice H."/>
            <person name="Bruce D."/>
            <person name="Goodwin L."/>
            <person name="Pitluck S."/>
            <person name="Chertkov O."/>
            <person name="Brettin T."/>
            <person name="Detter J.C."/>
            <person name="Han C."/>
            <person name="Larimer F."/>
            <person name="Land M."/>
            <person name="Hauser L."/>
            <person name="Kyrpides N."/>
            <person name="Ovchinnikova G."/>
            <person name="Balakrishnan V."/>
            <person name="Glasner J."/>
            <person name="Perna N.T."/>
        </authorList>
    </citation>
    <scope>NUCLEOTIDE SEQUENCE [LARGE SCALE GENOMIC DNA]</scope>
    <source>
        <strain evidence="3 4">Ech1591</strain>
    </source>
</reference>
<dbReference type="GO" id="GO:0005737">
    <property type="term" value="C:cytoplasm"/>
    <property type="evidence" value="ECO:0007669"/>
    <property type="project" value="TreeGrafter"/>
</dbReference>
<dbReference type="GO" id="GO:0016491">
    <property type="term" value="F:oxidoreductase activity"/>
    <property type="evidence" value="ECO:0007669"/>
    <property type="project" value="UniProtKB-KW"/>
</dbReference>
<feature type="domain" description="FAD dependent oxidoreductase" evidence="2">
    <location>
        <begin position="44"/>
        <end position="400"/>
    </location>
</feature>
<gene>
    <name evidence="3" type="ordered locus">Dd1591_2297</name>
</gene>
<dbReference type="AlphaFoldDB" id="C6CJF9"/>
<dbReference type="Proteomes" id="UP000002735">
    <property type="component" value="Chromosome"/>
</dbReference>
<proteinExistence type="predicted"/>
<dbReference type="PANTHER" id="PTHR13847:SF281">
    <property type="entry name" value="FAD DEPENDENT OXIDOREDUCTASE DOMAIN-CONTAINING PROTEIN"/>
    <property type="match status" value="1"/>
</dbReference>
<accession>C6CJF9</accession>
<dbReference type="eggNOG" id="COG0665">
    <property type="taxonomic scope" value="Bacteria"/>
</dbReference>
<dbReference type="Gene3D" id="3.30.9.10">
    <property type="entry name" value="D-Amino Acid Oxidase, subunit A, domain 2"/>
    <property type="match status" value="1"/>
</dbReference>
<dbReference type="SUPFAM" id="SSF51905">
    <property type="entry name" value="FAD/NAD(P)-binding domain"/>
    <property type="match status" value="1"/>
</dbReference>
<keyword evidence="1" id="KW-0560">Oxidoreductase</keyword>